<feature type="transmembrane region" description="Helical" evidence="1">
    <location>
        <begin position="105"/>
        <end position="124"/>
    </location>
</feature>
<feature type="non-terminal residue" evidence="2">
    <location>
        <position position="1"/>
    </location>
</feature>
<evidence type="ECO:0000313" key="2">
    <source>
        <dbReference type="EMBL" id="GMS97193.1"/>
    </source>
</evidence>
<feature type="non-terminal residue" evidence="2">
    <location>
        <position position="201"/>
    </location>
</feature>
<dbReference type="PANTHER" id="PTHR37919:SF2">
    <property type="entry name" value="EXPERA DOMAIN-CONTAINING PROTEIN"/>
    <property type="match status" value="1"/>
</dbReference>
<evidence type="ECO:0000256" key="1">
    <source>
        <dbReference type="SAM" id="Phobius"/>
    </source>
</evidence>
<feature type="transmembrane region" description="Helical" evidence="1">
    <location>
        <begin position="178"/>
        <end position="200"/>
    </location>
</feature>
<evidence type="ECO:0000313" key="3">
    <source>
        <dbReference type="Proteomes" id="UP001432027"/>
    </source>
</evidence>
<keyword evidence="1" id="KW-0812">Transmembrane</keyword>
<keyword evidence="1" id="KW-1133">Transmembrane helix</keyword>
<organism evidence="2 3">
    <name type="scientific">Pristionchus entomophagus</name>
    <dbReference type="NCBI Taxonomy" id="358040"/>
    <lineage>
        <taxon>Eukaryota</taxon>
        <taxon>Metazoa</taxon>
        <taxon>Ecdysozoa</taxon>
        <taxon>Nematoda</taxon>
        <taxon>Chromadorea</taxon>
        <taxon>Rhabditida</taxon>
        <taxon>Rhabditina</taxon>
        <taxon>Diplogasteromorpha</taxon>
        <taxon>Diplogasteroidea</taxon>
        <taxon>Neodiplogasteridae</taxon>
        <taxon>Pristionchus</taxon>
    </lineage>
</organism>
<gene>
    <name evidence="2" type="ORF">PENTCL1PPCAC_19368</name>
</gene>
<dbReference type="PANTHER" id="PTHR37919">
    <property type="entry name" value="PROTEIN CBG05606"/>
    <property type="match status" value="1"/>
</dbReference>
<dbReference type="EMBL" id="BTSX01000004">
    <property type="protein sequence ID" value="GMS97193.1"/>
    <property type="molecule type" value="Genomic_DNA"/>
</dbReference>
<keyword evidence="3" id="KW-1185">Reference proteome</keyword>
<feature type="transmembrane region" description="Helical" evidence="1">
    <location>
        <begin position="136"/>
        <end position="158"/>
    </location>
</feature>
<feature type="transmembrane region" description="Helical" evidence="1">
    <location>
        <begin position="78"/>
        <end position="93"/>
    </location>
</feature>
<reference evidence="2" key="1">
    <citation type="submission" date="2023-10" db="EMBL/GenBank/DDBJ databases">
        <title>Genome assembly of Pristionchus species.</title>
        <authorList>
            <person name="Yoshida K."/>
            <person name="Sommer R.J."/>
        </authorList>
    </citation>
    <scope>NUCLEOTIDE SEQUENCE</scope>
    <source>
        <strain evidence="2">RS0144</strain>
    </source>
</reference>
<dbReference type="Proteomes" id="UP001432027">
    <property type="component" value="Unassembled WGS sequence"/>
</dbReference>
<accession>A0AAV5TSI9</accession>
<name>A0AAV5TSI9_9BILA</name>
<protein>
    <recommendedName>
        <fullName evidence="4">G protein-coupled receptor</fullName>
    </recommendedName>
</protein>
<proteinExistence type="predicted"/>
<comment type="caution">
    <text evidence="2">The sequence shown here is derived from an EMBL/GenBank/DDBJ whole genome shotgun (WGS) entry which is preliminary data.</text>
</comment>
<keyword evidence="1" id="KW-0472">Membrane</keyword>
<sequence>HALEMVAIKRQVTKPKSSEVEPLSNRNTKGEKEMNNWFVACAKGSLLPQWVLYWLKFSTVICTLDVTYMMMRPMTSRGGGWLAVVFEGWNIYADFDYRYADPNDLFTMMTSRVMILELIMNILAIRMNNRRSRHTVPTAFTTTAFVFWKTVMYFTIYIRQPEGTQVYINPDASLLQHIFVFYIPNSIWVIMPLLVMVALWD</sequence>
<evidence type="ECO:0008006" key="4">
    <source>
        <dbReference type="Google" id="ProtNLM"/>
    </source>
</evidence>
<dbReference type="AlphaFoldDB" id="A0AAV5TSI9"/>